<dbReference type="GO" id="GO:0000027">
    <property type="term" value="P:ribosomal large subunit assembly"/>
    <property type="evidence" value="ECO:0007669"/>
    <property type="project" value="TreeGrafter"/>
</dbReference>
<dbReference type="InterPro" id="IPR047021">
    <property type="entry name" value="REXO1/3/4-like"/>
</dbReference>
<comment type="caution">
    <text evidence="8">The sequence shown here is derived from an EMBL/GenBank/DDBJ whole genome shotgun (WGS) entry which is preliminary data.</text>
</comment>
<evidence type="ECO:0000259" key="7">
    <source>
        <dbReference type="SMART" id="SM00479"/>
    </source>
</evidence>
<dbReference type="GO" id="GO:0006364">
    <property type="term" value="P:rRNA processing"/>
    <property type="evidence" value="ECO:0007669"/>
    <property type="project" value="UniProtKB-KW"/>
</dbReference>
<evidence type="ECO:0000256" key="5">
    <source>
        <dbReference type="ARBA" id="ARBA00025599"/>
    </source>
</evidence>
<keyword evidence="8" id="KW-0560">Oxidoreductase</keyword>
<feature type="region of interest" description="Disordered" evidence="6">
    <location>
        <begin position="300"/>
        <end position="335"/>
    </location>
</feature>
<dbReference type="PANTHER" id="PTHR12801:SF45">
    <property type="entry name" value="RNA EXONUCLEASE 4"/>
    <property type="match status" value="1"/>
</dbReference>
<dbReference type="OrthoDB" id="16516at2759"/>
<dbReference type="GO" id="GO:0004497">
    <property type="term" value="F:monooxygenase activity"/>
    <property type="evidence" value="ECO:0007669"/>
    <property type="project" value="UniProtKB-KW"/>
</dbReference>
<gene>
    <name evidence="8" type="ORF">TPAR_03336</name>
</gene>
<dbReference type="AlphaFoldDB" id="A0A2S4L200"/>
<keyword evidence="1" id="KW-0698">rRNA processing</keyword>
<protein>
    <submittedName>
        <fullName evidence="8">Dimethylaniline monooxygenase [N-oxide-forming] 2</fullName>
    </submittedName>
</protein>
<keyword evidence="9" id="KW-1185">Reference proteome</keyword>
<dbReference type="InterPro" id="IPR013520">
    <property type="entry name" value="Ribonucl_H"/>
</dbReference>
<proteinExistence type="predicted"/>
<dbReference type="Proteomes" id="UP000237481">
    <property type="component" value="Unassembled WGS sequence"/>
</dbReference>
<dbReference type="STRING" id="94208.A0A2S4L200"/>
<name>A0A2S4L200_9HYPO</name>
<organism evidence="8 9">
    <name type="scientific">Tolypocladium paradoxum</name>
    <dbReference type="NCBI Taxonomy" id="94208"/>
    <lineage>
        <taxon>Eukaryota</taxon>
        <taxon>Fungi</taxon>
        <taxon>Dikarya</taxon>
        <taxon>Ascomycota</taxon>
        <taxon>Pezizomycotina</taxon>
        <taxon>Sordariomycetes</taxon>
        <taxon>Hypocreomycetidae</taxon>
        <taxon>Hypocreales</taxon>
        <taxon>Ophiocordycipitaceae</taxon>
        <taxon>Tolypocladium</taxon>
    </lineage>
</organism>
<sequence length="381" mass="42343">MDEQCGPIAYSPDYLRRLRELVHPSDELQRAGYILGQFSSSDLDRKRRCERCCRVVKKGEKYNGLPGETPTVASGRSGPSAEPEHLDRKAITTAAEDARISEEVDSIFRDLTMGGTTPEKAAEPKWTCCNSPVLSKPCMGEEQHEPRQYNSGELEDNWRFYATPSAPPGSRRAAAIVIDCEMGVAASGESELIRVSVIDHFSRRVLLDSLVWPNVKMAHFNARFSGITKQMMDDARRRHRCLLGRDKAREAVWRLIGPETVVVGHAGQGDLASLRWIHPVIVDTLVMETKRRRDEREVAEAAKAETAARNAEQAEDAGGLEKNEGEGDNSAPKQEGGLSLKALALQRLNRTIQIKGRGHDSVEDALATRDLLHWHVAQSMQ</sequence>
<dbReference type="SMART" id="SM00479">
    <property type="entry name" value="EXOIII"/>
    <property type="match status" value="1"/>
</dbReference>
<dbReference type="InterPro" id="IPR036397">
    <property type="entry name" value="RNaseH_sf"/>
</dbReference>
<evidence type="ECO:0000256" key="4">
    <source>
        <dbReference type="ARBA" id="ARBA00022839"/>
    </source>
</evidence>
<feature type="domain" description="Exonuclease" evidence="7">
    <location>
        <begin position="174"/>
        <end position="381"/>
    </location>
</feature>
<evidence type="ECO:0000256" key="1">
    <source>
        <dbReference type="ARBA" id="ARBA00022552"/>
    </source>
</evidence>
<keyword evidence="4" id="KW-0269">Exonuclease</keyword>
<keyword evidence="2" id="KW-0540">Nuclease</keyword>
<dbReference type="SUPFAM" id="SSF53098">
    <property type="entry name" value="Ribonuclease H-like"/>
    <property type="match status" value="1"/>
</dbReference>
<dbReference type="CDD" id="cd06137">
    <property type="entry name" value="DEDDh_RNase"/>
    <property type="match status" value="1"/>
</dbReference>
<keyword evidence="8" id="KW-0503">Monooxygenase</keyword>
<evidence type="ECO:0000313" key="8">
    <source>
        <dbReference type="EMBL" id="POR36462.1"/>
    </source>
</evidence>
<dbReference type="EMBL" id="PKSG01000316">
    <property type="protein sequence ID" value="POR36462.1"/>
    <property type="molecule type" value="Genomic_DNA"/>
</dbReference>
<reference evidence="8 9" key="1">
    <citation type="submission" date="2018-01" db="EMBL/GenBank/DDBJ databases">
        <title>Harnessing the power of phylogenomics to disentangle the directionality and signatures of interkingdom host jumping in the parasitic fungal genus Tolypocladium.</title>
        <authorList>
            <person name="Quandt C.A."/>
            <person name="Patterson W."/>
            <person name="Spatafora J.W."/>
        </authorList>
    </citation>
    <scope>NUCLEOTIDE SEQUENCE [LARGE SCALE GENOMIC DNA]</scope>
    <source>
        <strain evidence="8 9">NRBC 100945</strain>
    </source>
</reference>
<dbReference type="GO" id="GO:0004527">
    <property type="term" value="F:exonuclease activity"/>
    <property type="evidence" value="ECO:0007669"/>
    <property type="project" value="UniProtKB-KW"/>
</dbReference>
<evidence type="ECO:0000256" key="6">
    <source>
        <dbReference type="SAM" id="MobiDB-lite"/>
    </source>
</evidence>
<keyword evidence="3" id="KW-0378">Hydrolase</keyword>
<dbReference type="PANTHER" id="PTHR12801">
    <property type="entry name" value="RNA EXONUCLEASE REXO1 / RECO3 FAMILY MEMBER-RELATED"/>
    <property type="match status" value="1"/>
</dbReference>
<accession>A0A2S4L200</accession>
<evidence type="ECO:0000256" key="2">
    <source>
        <dbReference type="ARBA" id="ARBA00022722"/>
    </source>
</evidence>
<dbReference type="Gene3D" id="3.30.420.10">
    <property type="entry name" value="Ribonuclease H-like superfamily/Ribonuclease H"/>
    <property type="match status" value="1"/>
</dbReference>
<evidence type="ECO:0000256" key="3">
    <source>
        <dbReference type="ARBA" id="ARBA00022801"/>
    </source>
</evidence>
<comment type="function">
    <text evidence="5">Exoribonuclease involved in ribosome biosynthesis. Involved in the processing of ITS1, the internal transcribed spacer localized between the 18S and 5.8S rRNAs.</text>
</comment>
<dbReference type="InterPro" id="IPR012337">
    <property type="entry name" value="RNaseH-like_sf"/>
</dbReference>
<dbReference type="GO" id="GO:0005634">
    <property type="term" value="C:nucleus"/>
    <property type="evidence" value="ECO:0007669"/>
    <property type="project" value="TreeGrafter"/>
</dbReference>
<feature type="region of interest" description="Disordered" evidence="6">
    <location>
        <begin position="64"/>
        <end position="86"/>
    </location>
</feature>
<dbReference type="GO" id="GO:0003676">
    <property type="term" value="F:nucleic acid binding"/>
    <property type="evidence" value="ECO:0007669"/>
    <property type="project" value="InterPro"/>
</dbReference>
<evidence type="ECO:0000313" key="9">
    <source>
        <dbReference type="Proteomes" id="UP000237481"/>
    </source>
</evidence>